<dbReference type="Proteomes" id="UP000254794">
    <property type="component" value="Unassembled WGS sequence"/>
</dbReference>
<dbReference type="RefSeq" id="WP_115332842.1">
    <property type="nucleotide sequence ID" value="NZ_UGOD01000004.1"/>
</dbReference>
<accession>A0A378KD74</accession>
<gene>
    <name evidence="1" type="ORF">NCTC13316_03334</name>
</gene>
<name>A0A378KD74_9GAMM</name>
<dbReference type="OrthoDB" id="5648874at2"/>
<proteinExistence type="predicted"/>
<dbReference type="EMBL" id="UGOD01000004">
    <property type="protein sequence ID" value="STX81461.1"/>
    <property type="molecule type" value="Genomic_DNA"/>
</dbReference>
<dbReference type="AlphaFoldDB" id="A0A378KD74"/>
<protein>
    <submittedName>
        <fullName evidence="1">Uncharacterized protein</fullName>
    </submittedName>
</protein>
<organism evidence="1 2">
    <name type="scientific">Legionella busanensis</name>
    <dbReference type="NCBI Taxonomy" id="190655"/>
    <lineage>
        <taxon>Bacteria</taxon>
        <taxon>Pseudomonadati</taxon>
        <taxon>Pseudomonadota</taxon>
        <taxon>Gammaproteobacteria</taxon>
        <taxon>Legionellales</taxon>
        <taxon>Legionellaceae</taxon>
        <taxon>Legionella</taxon>
    </lineage>
</organism>
<sequence length="106" mass="12651">MELCEEKNDPIRTGNRLIGQLLLGYMAKVEQEQFRYFYDNEIKVSRKSLSDYDISDKVKQLWALIKKTAQKELDDEPYQAFLQKGFKIMPAFYYQQLLPEITPEIY</sequence>
<evidence type="ECO:0000313" key="2">
    <source>
        <dbReference type="Proteomes" id="UP000254794"/>
    </source>
</evidence>
<evidence type="ECO:0000313" key="1">
    <source>
        <dbReference type="EMBL" id="STX81461.1"/>
    </source>
</evidence>
<reference evidence="1 2" key="1">
    <citation type="submission" date="2018-06" db="EMBL/GenBank/DDBJ databases">
        <authorList>
            <consortium name="Pathogen Informatics"/>
            <person name="Doyle S."/>
        </authorList>
    </citation>
    <scope>NUCLEOTIDE SEQUENCE [LARGE SCALE GENOMIC DNA]</scope>
    <source>
        <strain evidence="1 2">NCTC13316</strain>
    </source>
</reference>
<keyword evidence="2" id="KW-1185">Reference proteome</keyword>